<comment type="caution">
    <text evidence="2">The sequence shown here is derived from an EMBL/GenBank/DDBJ whole genome shotgun (WGS) entry which is preliminary data.</text>
</comment>
<keyword evidence="3" id="KW-1185">Reference proteome</keyword>
<name>A0A3L6S4U9_PANMI</name>
<proteinExistence type="predicted"/>
<dbReference type="AlphaFoldDB" id="A0A3L6S4U9"/>
<sequence length="68" mass="7921">MEAWPACWRRGRTAGIMELHRHLLPTRRSRERRRPFPSALHPLTPRSGGRATVTLLHPSRETRSEVVE</sequence>
<gene>
    <name evidence="2" type="ORF">C2845_PM02G15130</name>
</gene>
<reference evidence="3" key="1">
    <citation type="journal article" date="2019" name="Nat. Commun.">
        <title>The genome of broomcorn millet.</title>
        <authorList>
            <person name="Zou C."/>
            <person name="Miki D."/>
            <person name="Li D."/>
            <person name="Tang Q."/>
            <person name="Xiao L."/>
            <person name="Rajput S."/>
            <person name="Deng P."/>
            <person name="Jia W."/>
            <person name="Huang R."/>
            <person name="Zhang M."/>
            <person name="Sun Y."/>
            <person name="Hu J."/>
            <person name="Fu X."/>
            <person name="Schnable P.S."/>
            <person name="Li F."/>
            <person name="Zhang H."/>
            <person name="Feng B."/>
            <person name="Zhu X."/>
            <person name="Liu R."/>
            <person name="Schnable J.C."/>
            <person name="Zhu J.-K."/>
            <person name="Zhang H."/>
        </authorList>
    </citation>
    <scope>NUCLEOTIDE SEQUENCE [LARGE SCALE GENOMIC DNA]</scope>
</reference>
<organism evidence="2 3">
    <name type="scientific">Panicum miliaceum</name>
    <name type="common">Proso millet</name>
    <name type="synonym">Broomcorn millet</name>
    <dbReference type="NCBI Taxonomy" id="4540"/>
    <lineage>
        <taxon>Eukaryota</taxon>
        <taxon>Viridiplantae</taxon>
        <taxon>Streptophyta</taxon>
        <taxon>Embryophyta</taxon>
        <taxon>Tracheophyta</taxon>
        <taxon>Spermatophyta</taxon>
        <taxon>Magnoliopsida</taxon>
        <taxon>Liliopsida</taxon>
        <taxon>Poales</taxon>
        <taxon>Poaceae</taxon>
        <taxon>PACMAD clade</taxon>
        <taxon>Panicoideae</taxon>
        <taxon>Panicodae</taxon>
        <taxon>Paniceae</taxon>
        <taxon>Panicinae</taxon>
        <taxon>Panicum</taxon>
        <taxon>Panicum sect. Panicum</taxon>
    </lineage>
</organism>
<evidence type="ECO:0000256" key="1">
    <source>
        <dbReference type="SAM" id="MobiDB-lite"/>
    </source>
</evidence>
<feature type="compositionally biased region" description="Basic and acidic residues" evidence="1">
    <location>
        <begin position="58"/>
        <end position="68"/>
    </location>
</feature>
<feature type="region of interest" description="Disordered" evidence="1">
    <location>
        <begin position="26"/>
        <end position="68"/>
    </location>
</feature>
<feature type="compositionally biased region" description="Basic residues" evidence="1">
    <location>
        <begin position="26"/>
        <end position="35"/>
    </location>
</feature>
<dbReference type="Proteomes" id="UP000275267">
    <property type="component" value="Unassembled WGS sequence"/>
</dbReference>
<accession>A0A3L6S4U9</accession>
<protein>
    <submittedName>
        <fullName evidence="2">Uncharacterized protein</fullName>
    </submittedName>
</protein>
<evidence type="ECO:0000313" key="2">
    <source>
        <dbReference type="EMBL" id="RLN15990.1"/>
    </source>
</evidence>
<evidence type="ECO:0000313" key="3">
    <source>
        <dbReference type="Proteomes" id="UP000275267"/>
    </source>
</evidence>
<dbReference type="EMBL" id="PQIB02000005">
    <property type="protein sequence ID" value="RLN15990.1"/>
    <property type="molecule type" value="Genomic_DNA"/>
</dbReference>